<feature type="transmembrane region" description="Helical" evidence="1">
    <location>
        <begin position="6"/>
        <end position="25"/>
    </location>
</feature>
<dbReference type="EMBL" id="PVNS01000006">
    <property type="protein sequence ID" value="PRO65871.1"/>
    <property type="molecule type" value="Genomic_DNA"/>
</dbReference>
<comment type="caution">
    <text evidence="2">The sequence shown here is derived from an EMBL/GenBank/DDBJ whole genome shotgun (WGS) entry which is preliminary data.</text>
</comment>
<dbReference type="Proteomes" id="UP000243650">
    <property type="component" value="Unassembled WGS sequence"/>
</dbReference>
<accession>A0A2P6MHW9</accession>
<organism evidence="2 3">
    <name type="scientific">Alkalicoccus urumqiensis</name>
    <name type="common">Bacillus urumqiensis</name>
    <dbReference type="NCBI Taxonomy" id="1548213"/>
    <lineage>
        <taxon>Bacteria</taxon>
        <taxon>Bacillati</taxon>
        <taxon>Bacillota</taxon>
        <taxon>Bacilli</taxon>
        <taxon>Bacillales</taxon>
        <taxon>Bacillaceae</taxon>
        <taxon>Alkalicoccus</taxon>
    </lineage>
</organism>
<evidence type="ECO:0000256" key="1">
    <source>
        <dbReference type="SAM" id="Phobius"/>
    </source>
</evidence>
<gene>
    <name evidence="2" type="ORF">C6I21_08220</name>
</gene>
<sequence length="184" mass="20561">MISGLLTVVVFMGVIFVLGLVLRFISRLLEMLLMWIGIGVFSRGRIWNVELAAQDAELMWKAAHLPGPAVAMLYGLAPAFVASSFYQYWVVNVSTSFAWIFILWNAAVILHIAARFFVTATYLNLLFAYAMAFLFWTGTPVSSILLFLPLVLFLTITFLFPESRKRTDTAAVSSQKTAIPPKNV</sequence>
<evidence type="ECO:0000313" key="2">
    <source>
        <dbReference type="EMBL" id="PRO65871.1"/>
    </source>
</evidence>
<evidence type="ECO:0000313" key="3">
    <source>
        <dbReference type="Proteomes" id="UP000243650"/>
    </source>
</evidence>
<feature type="transmembrane region" description="Helical" evidence="1">
    <location>
        <begin position="144"/>
        <end position="160"/>
    </location>
</feature>
<protein>
    <submittedName>
        <fullName evidence="2">Uncharacterized protein</fullName>
    </submittedName>
</protein>
<dbReference type="AlphaFoldDB" id="A0A2P6MHW9"/>
<reference evidence="2 3" key="1">
    <citation type="submission" date="2018-03" db="EMBL/GenBank/DDBJ databases">
        <title>Bacillus urumqiensis sp. nov., a moderately haloalkaliphilic bacterium isolated from a salt lake.</title>
        <authorList>
            <person name="Zhao B."/>
            <person name="Liao Z."/>
        </authorList>
    </citation>
    <scope>NUCLEOTIDE SEQUENCE [LARGE SCALE GENOMIC DNA]</scope>
    <source>
        <strain evidence="2 3">BZ-SZ-XJ18</strain>
    </source>
</reference>
<keyword evidence="1" id="KW-0812">Transmembrane</keyword>
<proteinExistence type="predicted"/>
<keyword evidence="1" id="KW-0472">Membrane</keyword>
<dbReference type="RefSeq" id="WP_105958967.1">
    <property type="nucleotide sequence ID" value="NZ_PVNS01000006.1"/>
</dbReference>
<keyword evidence="3" id="KW-1185">Reference proteome</keyword>
<feature type="transmembrane region" description="Helical" evidence="1">
    <location>
        <begin position="96"/>
        <end position="114"/>
    </location>
</feature>
<name>A0A2P6MHW9_ALKUR</name>
<keyword evidence="1" id="KW-1133">Transmembrane helix</keyword>
<feature type="transmembrane region" description="Helical" evidence="1">
    <location>
        <begin position="69"/>
        <end position="90"/>
    </location>
</feature>